<sequence>MCVCVPISGVILSFIFYYVMCNTLFCEGKWPPLVLTLLIINITLVSISLAILFFGIGYSKLANNEANAKRERRMILHTVVSSILMIVNSAMTYVTYSTLITDKDVRIFLYSLISINGTVESYVPIIFLFLINESFRFALFKLLKVEKCLTRRTGGVVTVP</sequence>
<evidence type="ECO:0000256" key="1">
    <source>
        <dbReference type="SAM" id="Phobius"/>
    </source>
</evidence>
<keyword evidence="2" id="KW-1185">Reference proteome</keyword>
<name>A0A7E4WAS4_PANRE</name>
<keyword evidence="1" id="KW-1133">Transmembrane helix</keyword>
<dbReference type="AlphaFoldDB" id="A0A7E4WAS4"/>
<keyword evidence="1" id="KW-0472">Membrane</keyword>
<feature type="transmembrane region" description="Helical" evidence="1">
    <location>
        <begin position="75"/>
        <end position="96"/>
    </location>
</feature>
<organism evidence="2 3">
    <name type="scientific">Panagrellus redivivus</name>
    <name type="common">Microworm</name>
    <dbReference type="NCBI Taxonomy" id="6233"/>
    <lineage>
        <taxon>Eukaryota</taxon>
        <taxon>Metazoa</taxon>
        <taxon>Ecdysozoa</taxon>
        <taxon>Nematoda</taxon>
        <taxon>Chromadorea</taxon>
        <taxon>Rhabditida</taxon>
        <taxon>Tylenchina</taxon>
        <taxon>Panagrolaimomorpha</taxon>
        <taxon>Panagrolaimoidea</taxon>
        <taxon>Panagrolaimidae</taxon>
        <taxon>Panagrellus</taxon>
    </lineage>
</organism>
<evidence type="ECO:0000313" key="3">
    <source>
        <dbReference type="WBParaSite" id="Pan_g9723.t1"/>
    </source>
</evidence>
<protein>
    <submittedName>
        <fullName evidence="3">Serpentine receptor class gamma</fullName>
    </submittedName>
</protein>
<evidence type="ECO:0000313" key="2">
    <source>
        <dbReference type="Proteomes" id="UP000492821"/>
    </source>
</evidence>
<feature type="transmembrane region" description="Helical" evidence="1">
    <location>
        <begin position="31"/>
        <end position="54"/>
    </location>
</feature>
<proteinExistence type="predicted"/>
<reference evidence="2" key="1">
    <citation type="journal article" date="2013" name="Genetics">
        <title>The draft genome and transcriptome of Panagrellus redivivus are shaped by the harsh demands of a free-living lifestyle.</title>
        <authorList>
            <person name="Srinivasan J."/>
            <person name="Dillman A.R."/>
            <person name="Macchietto M.G."/>
            <person name="Heikkinen L."/>
            <person name="Lakso M."/>
            <person name="Fracchia K.M."/>
            <person name="Antoshechkin I."/>
            <person name="Mortazavi A."/>
            <person name="Wong G."/>
            <person name="Sternberg P.W."/>
        </authorList>
    </citation>
    <scope>NUCLEOTIDE SEQUENCE [LARGE SCALE GENOMIC DNA]</scope>
    <source>
        <strain evidence="2">MT8872</strain>
    </source>
</reference>
<reference evidence="3" key="2">
    <citation type="submission" date="2020-10" db="UniProtKB">
        <authorList>
            <consortium name="WormBaseParasite"/>
        </authorList>
    </citation>
    <scope>IDENTIFICATION</scope>
</reference>
<feature type="transmembrane region" description="Helical" evidence="1">
    <location>
        <begin position="7"/>
        <end position="25"/>
    </location>
</feature>
<dbReference type="Proteomes" id="UP000492821">
    <property type="component" value="Unassembled WGS sequence"/>
</dbReference>
<feature type="transmembrane region" description="Helical" evidence="1">
    <location>
        <begin position="108"/>
        <end position="131"/>
    </location>
</feature>
<keyword evidence="1" id="KW-0812">Transmembrane</keyword>
<accession>A0A7E4WAS4</accession>
<dbReference type="WBParaSite" id="Pan_g9723.t1">
    <property type="protein sequence ID" value="Pan_g9723.t1"/>
    <property type="gene ID" value="Pan_g9723"/>
</dbReference>